<reference evidence="1 2" key="1">
    <citation type="submission" date="2024-09" db="EMBL/GenBank/DDBJ databases">
        <authorList>
            <person name="Sun Q."/>
            <person name="Mori K."/>
        </authorList>
    </citation>
    <scope>NUCLEOTIDE SEQUENCE [LARGE SCALE GENOMIC DNA]</scope>
    <source>
        <strain evidence="1 2">CECT 7908</strain>
    </source>
</reference>
<sequence length="54" mass="5985">MKKSALKLNDFKKNELPKKHCKMINGGQDPALEENIETLKDPLPPGTVKPIGQT</sequence>
<accession>A0ABV5FJ95</accession>
<keyword evidence="2" id="KW-1185">Reference proteome</keyword>
<comment type="caution">
    <text evidence="1">The sequence shown here is derived from an EMBL/GenBank/DDBJ whole genome shotgun (WGS) entry which is preliminary data.</text>
</comment>
<organism evidence="1 2">
    <name type="scientific">Flavobacterium branchiarum</name>
    <dbReference type="NCBI Taxonomy" id="1114870"/>
    <lineage>
        <taxon>Bacteria</taxon>
        <taxon>Pseudomonadati</taxon>
        <taxon>Bacteroidota</taxon>
        <taxon>Flavobacteriia</taxon>
        <taxon>Flavobacteriales</taxon>
        <taxon>Flavobacteriaceae</taxon>
        <taxon>Flavobacterium</taxon>
    </lineage>
</organism>
<dbReference type="RefSeq" id="WP_290268099.1">
    <property type="nucleotide sequence ID" value="NZ_JAUFQQ010000005.1"/>
</dbReference>
<evidence type="ECO:0000313" key="2">
    <source>
        <dbReference type="Proteomes" id="UP001589589"/>
    </source>
</evidence>
<protein>
    <submittedName>
        <fullName evidence="1">Uncharacterized protein</fullName>
    </submittedName>
</protein>
<dbReference type="Proteomes" id="UP001589589">
    <property type="component" value="Unassembled WGS sequence"/>
</dbReference>
<name>A0ABV5FJ95_9FLAO</name>
<dbReference type="EMBL" id="JBHMEX010000023">
    <property type="protein sequence ID" value="MFB9063607.1"/>
    <property type="molecule type" value="Genomic_DNA"/>
</dbReference>
<proteinExistence type="predicted"/>
<evidence type="ECO:0000313" key="1">
    <source>
        <dbReference type="EMBL" id="MFB9063607.1"/>
    </source>
</evidence>
<gene>
    <name evidence="1" type="ORF">ACFFUQ_06190</name>
</gene>